<accession>M1V5W4</accession>
<comment type="similarity">
    <text evidence="2 8">Belongs to the tubulin family.</text>
</comment>
<dbReference type="OMA" id="HRYISIL"/>
<dbReference type="InterPro" id="IPR003008">
    <property type="entry name" value="Tubulin_FtsZ_GTPase"/>
</dbReference>
<dbReference type="CDD" id="cd02188">
    <property type="entry name" value="gamma_tubulin"/>
    <property type="match status" value="1"/>
</dbReference>
<feature type="domain" description="Tubulin/FtsZ GTPase" evidence="9">
    <location>
        <begin position="48"/>
        <end position="288"/>
    </location>
</feature>
<name>M1V5W4_CYAM1</name>
<evidence type="ECO:0000259" key="9">
    <source>
        <dbReference type="SMART" id="SM00864"/>
    </source>
</evidence>
<dbReference type="eggNOG" id="KOG1374">
    <property type="taxonomic scope" value="Eukaryota"/>
</dbReference>
<evidence type="ECO:0000256" key="4">
    <source>
        <dbReference type="ARBA" id="ARBA00022701"/>
    </source>
</evidence>
<dbReference type="GeneID" id="16995173"/>
<dbReference type="KEGG" id="cme:CYME_CMN304C"/>
<keyword evidence="6 8" id="KW-0342">GTP-binding</keyword>
<keyword evidence="5 8" id="KW-0547">Nucleotide-binding</keyword>
<dbReference type="InterPro" id="IPR000217">
    <property type="entry name" value="Tubulin"/>
</dbReference>
<dbReference type="EMBL" id="AP006496">
    <property type="protein sequence ID" value="BAM81375.1"/>
    <property type="molecule type" value="Genomic_DNA"/>
</dbReference>
<reference evidence="10 11" key="1">
    <citation type="journal article" date="2004" name="Nature">
        <title>Genome sequence of the ultrasmall unicellular red alga Cyanidioschyzon merolae 10D.</title>
        <authorList>
            <person name="Matsuzaki M."/>
            <person name="Misumi O."/>
            <person name="Shin-i T."/>
            <person name="Maruyama S."/>
            <person name="Takahara M."/>
            <person name="Miyagishima S."/>
            <person name="Mori T."/>
            <person name="Nishida K."/>
            <person name="Yagisawa F."/>
            <person name="Nishida K."/>
            <person name="Yoshida Y."/>
            <person name="Nishimura Y."/>
            <person name="Nakao S."/>
            <person name="Kobayashi T."/>
            <person name="Momoyama Y."/>
            <person name="Higashiyama T."/>
            <person name="Minoda A."/>
            <person name="Sano M."/>
            <person name="Nomoto H."/>
            <person name="Oishi K."/>
            <person name="Hayashi H."/>
            <person name="Ohta F."/>
            <person name="Nishizaka S."/>
            <person name="Haga S."/>
            <person name="Miura S."/>
            <person name="Morishita T."/>
            <person name="Kabeya Y."/>
            <person name="Terasawa K."/>
            <person name="Suzuki Y."/>
            <person name="Ishii Y."/>
            <person name="Asakawa S."/>
            <person name="Takano H."/>
            <person name="Ohta N."/>
            <person name="Kuroiwa H."/>
            <person name="Tanaka K."/>
            <person name="Shimizu N."/>
            <person name="Sugano S."/>
            <person name="Sato N."/>
            <person name="Nozaki H."/>
            <person name="Ogasawara N."/>
            <person name="Kohara Y."/>
            <person name="Kuroiwa T."/>
        </authorList>
    </citation>
    <scope>NUCLEOTIDE SEQUENCE [LARGE SCALE GENOMIC DNA]</scope>
    <source>
        <strain evidence="10 11">10D</strain>
    </source>
</reference>
<dbReference type="SUPFAM" id="SSF52490">
    <property type="entry name" value="Tubulin nucleotide-binding domain-like"/>
    <property type="match status" value="1"/>
</dbReference>
<dbReference type="GO" id="GO:0031122">
    <property type="term" value="P:cytoplasmic microtubule organization"/>
    <property type="evidence" value="ECO:0007669"/>
    <property type="project" value="InterPro"/>
</dbReference>
<dbReference type="GO" id="GO:0005874">
    <property type="term" value="C:microtubule"/>
    <property type="evidence" value="ECO:0007669"/>
    <property type="project" value="UniProtKB-KW"/>
</dbReference>
<proteinExistence type="inferred from homology"/>
<reference evidence="10 11" key="2">
    <citation type="journal article" date="2007" name="BMC Biol.">
        <title>A 100%-complete sequence reveals unusually simple genomic features in the hot-spring red alga Cyanidioschyzon merolae.</title>
        <authorList>
            <person name="Nozaki H."/>
            <person name="Takano H."/>
            <person name="Misumi O."/>
            <person name="Terasawa K."/>
            <person name="Matsuzaki M."/>
            <person name="Maruyama S."/>
            <person name="Nishida K."/>
            <person name="Yagisawa F."/>
            <person name="Yoshida Y."/>
            <person name="Fujiwara T."/>
            <person name="Takio S."/>
            <person name="Tamura K."/>
            <person name="Chung S.J."/>
            <person name="Nakamura S."/>
            <person name="Kuroiwa H."/>
            <person name="Tanaka K."/>
            <person name="Sato N."/>
            <person name="Kuroiwa T."/>
        </authorList>
    </citation>
    <scope>NUCLEOTIDE SEQUENCE [LARGE SCALE GENOMIC DNA]</scope>
    <source>
        <strain evidence="10 11">10D</strain>
    </source>
</reference>
<evidence type="ECO:0000256" key="3">
    <source>
        <dbReference type="ARBA" id="ARBA00022490"/>
    </source>
</evidence>
<dbReference type="OrthoDB" id="10249382at2759"/>
<dbReference type="Gene3D" id="1.10.287.600">
    <property type="entry name" value="Helix hairpin bin"/>
    <property type="match status" value="1"/>
</dbReference>
<dbReference type="STRING" id="280699.M1V5W4"/>
<dbReference type="Gene3D" id="3.30.1330.20">
    <property type="entry name" value="Tubulin/FtsZ, C-terminal domain"/>
    <property type="match status" value="1"/>
</dbReference>
<evidence type="ECO:0000313" key="11">
    <source>
        <dbReference type="Proteomes" id="UP000007014"/>
    </source>
</evidence>
<dbReference type="GO" id="GO:0005525">
    <property type="term" value="F:GTP binding"/>
    <property type="evidence" value="ECO:0007669"/>
    <property type="project" value="UniProtKB-UniRule"/>
</dbReference>
<dbReference type="InterPro" id="IPR017975">
    <property type="entry name" value="Tubulin_CS"/>
</dbReference>
<evidence type="ECO:0000256" key="7">
    <source>
        <dbReference type="ARBA" id="ARBA00023212"/>
    </source>
</evidence>
<dbReference type="Gramene" id="CMN304CT">
    <property type="protein sequence ID" value="CMN304CT"/>
    <property type="gene ID" value="CMN304C"/>
</dbReference>
<evidence type="ECO:0000256" key="1">
    <source>
        <dbReference type="ARBA" id="ARBA00004267"/>
    </source>
</evidence>
<dbReference type="SMART" id="SM00864">
    <property type="entry name" value="Tubulin"/>
    <property type="match status" value="1"/>
</dbReference>
<comment type="subcellular location">
    <subcellularLocation>
        <location evidence="1">Cytoplasm</location>
        <location evidence="1">Cytoskeleton</location>
        <location evidence="1">Microtubule organizing center</location>
    </subcellularLocation>
</comment>
<keyword evidence="4 8" id="KW-0493">Microtubule</keyword>
<dbReference type="HOGENOM" id="CLU_015718_1_0_1"/>
<keyword evidence="3" id="KW-0963">Cytoplasm</keyword>
<evidence type="ECO:0000256" key="6">
    <source>
        <dbReference type="ARBA" id="ARBA00023134"/>
    </source>
</evidence>
<organism evidence="10 11">
    <name type="scientific">Cyanidioschyzon merolae (strain NIES-3377 / 10D)</name>
    <name type="common">Unicellular red alga</name>
    <dbReference type="NCBI Taxonomy" id="280699"/>
    <lineage>
        <taxon>Eukaryota</taxon>
        <taxon>Rhodophyta</taxon>
        <taxon>Bangiophyceae</taxon>
        <taxon>Cyanidiales</taxon>
        <taxon>Cyanidiaceae</taxon>
        <taxon>Cyanidioschyzon</taxon>
    </lineage>
</organism>
<dbReference type="Pfam" id="PF03953">
    <property type="entry name" value="Tubulin_C"/>
    <property type="match status" value="1"/>
</dbReference>
<dbReference type="PRINTS" id="PR01161">
    <property type="entry name" value="TUBULIN"/>
</dbReference>
<evidence type="ECO:0000313" key="10">
    <source>
        <dbReference type="EMBL" id="BAM81375.1"/>
    </source>
</evidence>
<dbReference type="SUPFAM" id="SSF55307">
    <property type="entry name" value="Tubulin C-terminal domain-like"/>
    <property type="match status" value="1"/>
</dbReference>
<dbReference type="GO" id="GO:0007020">
    <property type="term" value="P:microtubule nucleation"/>
    <property type="evidence" value="ECO:0007669"/>
    <property type="project" value="InterPro"/>
</dbReference>
<dbReference type="Gene3D" id="3.40.50.1440">
    <property type="entry name" value="Tubulin/FtsZ, GTPase domain"/>
    <property type="match status" value="1"/>
</dbReference>
<evidence type="ECO:0000256" key="8">
    <source>
        <dbReference type="RuleBase" id="RU000352"/>
    </source>
</evidence>
<dbReference type="FunFam" id="1.10.287.600:FF:000004">
    <property type="entry name" value="Tubulin gamma chain"/>
    <property type="match status" value="1"/>
</dbReference>
<dbReference type="PROSITE" id="PS00227">
    <property type="entry name" value="TUBULIN"/>
    <property type="match status" value="1"/>
</dbReference>
<dbReference type="InterPro" id="IPR023123">
    <property type="entry name" value="Tubulin_C"/>
</dbReference>
<protein>
    <recommendedName>
        <fullName evidence="8">Tubulin gamma chain</fullName>
    </recommendedName>
</protein>
<keyword evidence="11" id="KW-1185">Reference proteome</keyword>
<gene>
    <name evidence="10" type="ORF">CYME_CMN304C</name>
</gene>
<dbReference type="InterPro" id="IPR036525">
    <property type="entry name" value="Tubulin/FtsZ_GTPase_sf"/>
</dbReference>
<dbReference type="InterPro" id="IPR018316">
    <property type="entry name" value="Tubulin/FtsZ_2-layer-sand-dom"/>
</dbReference>
<dbReference type="RefSeq" id="XP_005537411.1">
    <property type="nucleotide sequence ID" value="XM_005537354.1"/>
</dbReference>
<dbReference type="Pfam" id="PF00091">
    <property type="entry name" value="Tubulin"/>
    <property type="match status" value="1"/>
</dbReference>
<dbReference type="InterPro" id="IPR037103">
    <property type="entry name" value="Tubulin/FtsZ-like_C"/>
</dbReference>
<dbReference type="PANTHER" id="PTHR11588">
    <property type="entry name" value="TUBULIN"/>
    <property type="match status" value="1"/>
</dbReference>
<evidence type="ECO:0000256" key="2">
    <source>
        <dbReference type="ARBA" id="ARBA00009636"/>
    </source>
</evidence>
<evidence type="ECO:0000256" key="5">
    <source>
        <dbReference type="ARBA" id="ARBA00022741"/>
    </source>
</evidence>
<dbReference type="InterPro" id="IPR002454">
    <property type="entry name" value="Gamma_tubulin"/>
</dbReference>
<dbReference type="Proteomes" id="UP000007014">
    <property type="component" value="Chromosome 14"/>
</dbReference>
<sequence>MPREVLTLQVGQCGNQIGLEFWKQLCLEHAIGPDGRLEPYAAPNVDRKDAFFYEADDRRHVPRALLIDLEPRVIQSIKNSAYGSLFNPENYFLDIRDRGGAGNNWASGYTQGQMLDELLFDMIDREAENAECLAGFQICHSVAGGTGSGLGSYVMEQLHDRYPKQVVQTYSILPNQSYAVASGERHADARDYANSGSAATGLASGGGSGAEEDDANAMFSDVVVQPYNSLLTLRRLVEFADMVTVLDNAALNRIASERLYVDNPTFDQTNALVSMVMAASTTTMRFPAYSHQDLRELMSTLVPLPPCHFLVASCTPLTIYTGAGANQMNAKHVDTNQIASGVDCLPQVLPVAESRIRKTSVYDVMRRLVQPKSLMASCPLRRGSYLSLLGVLQGEIEDPSEVQRSLQRLMERENLGFTPLTSANVQVTLARKSPYLKCTHRVRGLMLANHTGISTLLGRTIAAYDKLRRRNAFLDNYCREPPFASNLDEFDLARETAQQLCDVYAQLENQVATPQVSDDTRL</sequence>
<comment type="function">
    <text evidence="8">Tubulin is the major constituent of microtubules, protein filaments consisting of alpha- and beta-tubulin heterodimers. Gamma-tubulin is a key component of the gamma-tubulin ring complex (gTuRC) which mediates microtubule nucleation. The gTuRC regulates the minus-end nucleation of alpha-beta tubulin heterodimers that grow into microtubule protafilaments, a critical step in centrosome duplication and spindle formation.</text>
</comment>
<dbReference type="GO" id="GO:0000930">
    <property type="term" value="C:gamma-tubulin complex"/>
    <property type="evidence" value="ECO:0007669"/>
    <property type="project" value="InterPro"/>
</dbReference>
<dbReference type="InterPro" id="IPR008280">
    <property type="entry name" value="Tub_FtsZ_C"/>
</dbReference>
<dbReference type="AlphaFoldDB" id="M1V5W4"/>
<keyword evidence="7" id="KW-0206">Cytoskeleton</keyword>
<dbReference type="PRINTS" id="PR01164">
    <property type="entry name" value="GAMMATUBULIN"/>
</dbReference>